<evidence type="ECO:0000313" key="8">
    <source>
        <dbReference type="Proteomes" id="UP000238949"/>
    </source>
</evidence>
<reference evidence="8" key="1">
    <citation type="journal article" date="2020" name="Int. J. Syst. Evol. Microbiol.">
        <title>Alteromonas alba sp. nov., a marine bacterium isolated from the seawater of the West Pacific Ocean.</title>
        <authorList>
            <person name="Sun C."/>
            <person name="Wu Y.-H."/>
            <person name="Xamxidin M."/>
            <person name="Cheng H."/>
            <person name="Xu X.-W."/>
        </authorList>
    </citation>
    <scope>NUCLEOTIDE SEQUENCE [LARGE SCALE GENOMIC DNA]</scope>
    <source>
        <strain evidence="8">190</strain>
    </source>
</reference>
<proteinExistence type="inferred from homology"/>
<evidence type="ECO:0000256" key="3">
    <source>
        <dbReference type="ARBA" id="ARBA00022692"/>
    </source>
</evidence>
<evidence type="ECO:0000313" key="7">
    <source>
        <dbReference type="EMBL" id="PRO71122.1"/>
    </source>
</evidence>
<gene>
    <name evidence="7" type="ORF">C6Y40_23515</name>
</gene>
<comment type="caution">
    <text evidence="7">The sequence shown here is derived from an EMBL/GenBank/DDBJ whole genome shotgun (WGS) entry which is preliminary data.</text>
</comment>
<evidence type="ECO:0000256" key="1">
    <source>
        <dbReference type="ARBA" id="ARBA00004370"/>
    </source>
</evidence>
<dbReference type="Proteomes" id="UP000238949">
    <property type="component" value="Unassembled WGS sequence"/>
</dbReference>
<comment type="similarity">
    <text evidence="2">Belongs to the UPF0057 (PMP3) family.</text>
</comment>
<evidence type="ECO:0000256" key="5">
    <source>
        <dbReference type="ARBA" id="ARBA00023136"/>
    </source>
</evidence>
<keyword evidence="4 6" id="KW-1133">Transmembrane helix</keyword>
<dbReference type="Pfam" id="PF01679">
    <property type="entry name" value="Pmp3"/>
    <property type="match status" value="1"/>
</dbReference>
<dbReference type="PANTHER" id="PTHR21659:SF42">
    <property type="entry name" value="UPF0057 MEMBRANE PROTEIN ZK632.10-RELATED"/>
    <property type="match status" value="1"/>
</dbReference>
<organism evidence="7 8">
    <name type="scientific">Alteromonas alba</name>
    <dbReference type="NCBI Taxonomy" id="2079529"/>
    <lineage>
        <taxon>Bacteria</taxon>
        <taxon>Pseudomonadati</taxon>
        <taxon>Pseudomonadota</taxon>
        <taxon>Gammaproteobacteria</taxon>
        <taxon>Alteromonadales</taxon>
        <taxon>Alteromonadaceae</taxon>
        <taxon>Alteromonas/Salinimonas group</taxon>
        <taxon>Alteromonas</taxon>
    </lineage>
</organism>
<evidence type="ECO:0000256" key="4">
    <source>
        <dbReference type="ARBA" id="ARBA00022989"/>
    </source>
</evidence>
<evidence type="ECO:0000256" key="6">
    <source>
        <dbReference type="SAM" id="Phobius"/>
    </source>
</evidence>
<name>A0A2S9V3T7_9ALTE</name>
<protein>
    <submittedName>
        <fullName evidence="7">YqaE/Pmp3 family membrane protein</fullName>
    </submittedName>
</protein>
<dbReference type="GO" id="GO:0016020">
    <property type="term" value="C:membrane"/>
    <property type="evidence" value="ECO:0007669"/>
    <property type="project" value="UniProtKB-SubCell"/>
</dbReference>
<dbReference type="AlphaFoldDB" id="A0A2S9V3T7"/>
<feature type="transmembrane region" description="Helical" evidence="6">
    <location>
        <begin position="32"/>
        <end position="51"/>
    </location>
</feature>
<dbReference type="PANTHER" id="PTHR21659">
    <property type="entry name" value="HYDROPHOBIC PROTEIN RCI2 LOW TEMPERATURE AND SALT RESPONSIVE PROTEIN LTI6 -RELATED"/>
    <property type="match status" value="1"/>
</dbReference>
<evidence type="ECO:0000256" key="2">
    <source>
        <dbReference type="ARBA" id="ARBA00009530"/>
    </source>
</evidence>
<dbReference type="OrthoDB" id="9810121at2"/>
<accession>A0A2S9V3T7</accession>
<keyword evidence="5 6" id="KW-0472">Membrane</keyword>
<dbReference type="InterPro" id="IPR000612">
    <property type="entry name" value="PMP3"/>
</dbReference>
<keyword evidence="3 6" id="KW-0812">Transmembrane</keyword>
<sequence>MNIYLMALIAVLMPPLAVYLSAGITRRFWVNVLLTMLGFVPGAVHALYTVITRHRSR</sequence>
<keyword evidence="8" id="KW-1185">Reference proteome</keyword>
<dbReference type="EMBL" id="PVNP01000214">
    <property type="protein sequence ID" value="PRO71122.1"/>
    <property type="molecule type" value="Genomic_DNA"/>
</dbReference>
<comment type="subcellular location">
    <subcellularLocation>
        <location evidence="1">Membrane</location>
    </subcellularLocation>
</comment>